<sequence>MIKKIFNNRKNIEINMAIIFSFFCVSIFCVYFLLKANIINGAWDLPFHWGRIYELVKSFRNHVFLPHFNINSMGGNGTSVMLLYPYFTLLPFVVILLFVKFSISLFYIFFAIIYFEGLLISFYSSKTLSLNSVTSYVFSILYCTSSIFMTFSFTNMDLGALLSFIYMPLVIFGFSEFIKNDKWIELTIGVTLIIFSHVLSSILVFLFIFVWFLVDFKQIWKNKIKMINLGKAILSVTLLTSFIWIPAIVFLLTNDIKKPINFGMPSSLDLLSLLYTSMTNNIMMSWGLSVFATIGFIFAPIIFYHKFTPTIKKLYWLSFAFAIFSTGLFPWEQSLSHTPLSIIQFPWRLDTVPQLLFTYIFATCLTQYLNSKSRPPYIILVLIVTLTCQLSAQKQVISLANRHTSYNLLHPLFKNDDYYKPYNAKNNQPYLNYHISNANEINYVIKSQFPVNDYPDYYPKQSFIERENLSKDVGVYGVKTIKLKLLGNGEFRIAEHHLHDIRNFEMPFVYYNFVHYQVYEDHHPVNFHCSSTHLLTLNKLSREVKNIKIHIVPSKLSYVYNMIAIIGILYFAIEIYKEKRKRA</sequence>
<evidence type="ECO:0000256" key="1">
    <source>
        <dbReference type="SAM" id="Phobius"/>
    </source>
</evidence>
<gene>
    <name evidence="3" type="ORF">C5L28_001181</name>
    <name evidence="2" type="ORF">LPKJCM_02319</name>
</gene>
<protein>
    <recommendedName>
        <fullName evidence="6">Membrane protein 6-pyruvoyl-tetrahydropterin synthase-related domain-containing protein</fullName>
    </recommendedName>
</protein>
<feature type="transmembrane region" description="Helical" evidence="1">
    <location>
        <begin position="558"/>
        <end position="576"/>
    </location>
</feature>
<proteinExistence type="predicted"/>
<feature type="transmembrane region" description="Helical" evidence="1">
    <location>
        <begin position="106"/>
        <end position="124"/>
    </location>
</feature>
<feature type="transmembrane region" description="Helical" evidence="1">
    <location>
        <begin position="160"/>
        <end position="178"/>
    </location>
</feature>
<keyword evidence="5" id="KW-1185">Reference proteome</keyword>
<feature type="transmembrane region" description="Helical" evidence="1">
    <location>
        <begin position="282"/>
        <end position="302"/>
    </location>
</feature>
<organism evidence="2 4">
    <name type="scientific">Lentilactobacillus parakefiri</name>
    <dbReference type="NCBI Taxonomy" id="152332"/>
    <lineage>
        <taxon>Bacteria</taxon>
        <taxon>Bacillati</taxon>
        <taxon>Bacillota</taxon>
        <taxon>Bacilli</taxon>
        <taxon>Lactobacillales</taxon>
        <taxon>Lactobacillaceae</taxon>
        <taxon>Lentilactobacillus</taxon>
    </lineage>
</organism>
<evidence type="ECO:0000313" key="2">
    <source>
        <dbReference type="EMBL" id="GAW73177.1"/>
    </source>
</evidence>
<feature type="transmembrane region" description="Helical" evidence="1">
    <location>
        <begin position="226"/>
        <end position="252"/>
    </location>
</feature>
<feature type="transmembrane region" description="Helical" evidence="1">
    <location>
        <begin position="136"/>
        <end position="153"/>
    </location>
</feature>
<dbReference type="OrthoDB" id="9784157at2"/>
<feature type="transmembrane region" description="Helical" evidence="1">
    <location>
        <begin position="81"/>
        <end position="99"/>
    </location>
</feature>
<evidence type="ECO:0000313" key="4">
    <source>
        <dbReference type="Proteomes" id="UP000214739"/>
    </source>
</evidence>
<dbReference type="Proteomes" id="UP000214739">
    <property type="component" value="Unassembled WGS sequence"/>
</dbReference>
<reference evidence="3" key="3">
    <citation type="submission" date="2019-02" db="EMBL/GenBank/DDBJ databases">
        <authorList>
            <person name="Buron G."/>
            <person name="Chaylann A."/>
            <person name="Dolejs I."/>
            <person name="Forster J."/>
            <person name="Miks M.H."/>
        </authorList>
    </citation>
    <scope>NUCLEOTIDE SEQUENCE</scope>
    <source>
        <strain evidence="3">DSM 10551</strain>
    </source>
</reference>
<feature type="transmembrane region" description="Helical" evidence="1">
    <location>
        <begin position="190"/>
        <end position="214"/>
    </location>
</feature>
<reference evidence="2 4" key="1">
    <citation type="journal article" date="2017" name="Biosci Microbiota Food Health">
        <title>Genomic characterization reconfirms the taxonomic status of Lactobacillus parakefiri.</title>
        <authorList>
            <person name="Tanizawa Y."/>
            <person name="Kobayashi H."/>
            <person name="Kaminuma E."/>
            <person name="Sakamoto M."/>
            <person name="Ohkuma M."/>
            <person name="Nakamura Y."/>
            <person name="Arita M."/>
            <person name="Tohno M."/>
        </authorList>
    </citation>
    <scope>NUCLEOTIDE SEQUENCE [LARGE SCALE GENOMIC DNA]</scope>
    <source>
        <strain evidence="2 4">JCM 8573</strain>
    </source>
</reference>
<accession>A0A224V7Q8</accession>
<dbReference type="AlphaFoldDB" id="A0A224V7Q8"/>
<evidence type="ECO:0000313" key="5">
    <source>
        <dbReference type="Proteomes" id="UP000294668"/>
    </source>
</evidence>
<reference evidence="3 5" key="2">
    <citation type="journal article" date="2019" name="Appl. Microbiol. Biotechnol.">
        <title>Uncovering carbohydrate metabolism through a genotype-phenotype association study of 56 lactic acid bacteria genomes.</title>
        <authorList>
            <person name="Buron-Moles G."/>
            <person name="Chailyan A."/>
            <person name="Dolejs I."/>
            <person name="Forster J."/>
            <person name="Miks M.H."/>
        </authorList>
    </citation>
    <scope>NUCLEOTIDE SEQUENCE [LARGE SCALE GENOMIC DNA]</scope>
    <source>
        <strain evidence="3 5">DSM 10551</strain>
    </source>
</reference>
<keyword evidence="1" id="KW-0472">Membrane</keyword>
<keyword evidence="1" id="KW-1133">Transmembrane helix</keyword>
<dbReference type="RefSeq" id="WP_057961472.1">
    <property type="nucleotide sequence ID" value="NZ_BAAAXO010000072.1"/>
</dbReference>
<comment type="caution">
    <text evidence="2">The sequence shown here is derived from an EMBL/GenBank/DDBJ whole genome shotgun (WGS) entry which is preliminary data.</text>
</comment>
<feature type="transmembrane region" description="Helical" evidence="1">
    <location>
        <begin position="314"/>
        <end position="331"/>
    </location>
</feature>
<evidence type="ECO:0008006" key="6">
    <source>
        <dbReference type="Google" id="ProtNLM"/>
    </source>
</evidence>
<name>A0A224V7Q8_9LACO</name>
<dbReference type="EMBL" id="PUFL01000041">
    <property type="protein sequence ID" value="TDG92704.1"/>
    <property type="molecule type" value="Genomic_DNA"/>
</dbReference>
<evidence type="ECO:0000313" key="3">
    <source>
        <dbReference type="EMBL" id="TDG92704.1"/>
    </source>
</evidence>
<keyword evidence="1" id="KW-0812">Transmembrane</keyword>
<feature type="transmembrane region" description="Helical" evidence="1">
    <location>
        <begin position="12"/>
        <end position="34"/>
    </location>
</feature>
<dbReference type="EMBL" id="BDGB01000131">
    <property type="protein sequence ID" value="GAW73177.1"/>
    <property type="molecule type" value="Genomic_DNA"/>
</dbReference>
<dbReference type="Proteomes" id="UP000294668">
    <property type="component" value="Unassembled WGS sequence"/>
</dbReference>